<dbReference type="Pfam" id="PF00135">
    <property type="entry name" value="COesterase"/>
    <property type="match status" value="1"/>
</dbReference>
<evidence type="ECO:0000313" key="4">
    <source>
        <dbReference type="Proteomes" id="UP000639643"/>
    </source>
</evidence>
<feature type="signal peptide" evidence="1">
    <location>
        <begin position="1"/>
        <end position="20"/>
    </location>
</feature>
<keyword evidence="4" id="KW-1185">Reference proteome</keyword>
<organism evidence="3 4">
    <name type="scientific">Colletotrichum musicola</name>
    <dbReference type="NCBI Taxonomy" id="2175873"/>
    <lineage>
        <taxon>Eukaryota</taxon>
        <taxon>Fungi</taxon>
        <taxon>Dikarya</taxon>
        <taxon>Ascomycota</taxon>
        <taxon>Pezizomycotina</taxon>
        <taxon>Sordariomycetes</taxon>
        <taxon>Hypocreomycetidae</taxon>
        <taxon>Glomerellales</taxon>
        <taxon>Glomerellaceae</taxon>
        <taxon>Colletotrichum</taxon>
        <taxon>Colletotrichum orchidearum species complex</taxon>
    </lineage>
</organism>
<accession>A0A8H6ILT2</accession>
<evidence type="ECO:0000256" key="1">
    <source>
        <dbReference type="SAM" id="SignalP"/>
    </source>
</evidence>
<feature type="domain" description="Carboxylesterase type B" evidence="2">
    <location>
        <begin position="61"/>
        <end position="171"/>
    </location>
</feature>
<feature type="non-terminal residue" evidence="3">
    <location>
        <position position="1"/>
    </location>
</feature>
<dbReference type="PROSITE" id="PS00941">
    <property type="entry name" value="CARBOXYLESTERASE_B_2"/>
    <property type="match status" value="1"/>
</dbReference>
<name>A0A8H6ILT2_9PEZI</name>
<dbReference type="InterPro" id="IPR019819">
    <property type="entry name" value="Carboxylesterase_B_CS"/>
</dbReference>
<gene>
    <name evidence="3" type="ORF">CMUS01_16713</name>
</gene>
<dbReference type="Proteomes" id="UP000639643">
    <property type="component" value="Unassembled WGS sequence"/>
</dbReference>
<proteinExistence type="predicted"/>
<dbReference type="EMBL" id="WIGM01002216">
    <property type="protein sequence ID" value="KAF6782560.1"/>
    <property type="molecule type" value="Genomic_DNA"/>
</dbReference>
<dbReference type="InterPro" id="IPR002018">
    <property type="entry name" value="CarbesteraseB"/>
</dbReference>
<dbReference type="Gene3D" id="3.40.50.1820">
    <property type="entry name" value="alpha/beta hydrolase"/>
    <property type="match status" value="1"/>
</dbReference>
<protein>
    <submittedName>
        <fullName evidence="3">Lipase 4-like protein 4</fullName>
    </submittedName>
</protein>
<comment type="caution">
    <text evidence="3">The sequence shown here is derived from an EMBL/GenBank/DDBJ whole genome shotgun (WGS) entry which is preliminary data.</text>
</comment>
<dbReference type="PANTHER" id="PTHR11559">
    <property type="entry name" value="CARBOXYLESTERASE"/>
    <property type="match status" value="1"/>
</dbReference>
<dbReference type="AlphaFoldDB" id="A0A8H6ILT2"/>
<evidence type="ECO:0000313" key="3">
    <source>
        <dbReference type="EMBL" id="KAF6782560.1"/>
    </source>
</evidence>
<dbReference type="InterPro" id="IPR050309">
    <property type="entry name" value="Type-B_Carboxylest/Lipase"/>
</dbReference>
<dbReference type="OrthoDB" id="408631at2759"/>
<keyword evidence="1" id="KW-0732">Signal</keyword>
<feature type="chain" id="PRO_5034617825" evidence="1">
    <location>
        <begin position="21"/>
        <end position="175"/>
    </location>
</feature>
<reference evidence="3" key="1">
    <citation type="journal article" date="2020" name="Phytopathology">
        <title>Genome Sequence Resources of Colletotrichum truncatum, C. plurivorum, C. musicola, and C. sojae: Four Species Pathogenic to Soybean (Glycine max).</title>
        <authorList>
            <person name="Rogerio F."/>
            <person name="Boufleur T.R."/>
            <person name="Ciampi-Guillardi M."/>
            <person name="Sukno S.A."/>
            <person name="Thon M.R."/>
            <person name="Massola Junior N.S."/>
            <person name="Baroncelli R."/>
        </authorList>
    </citation>
    <scope>NUCLEOTIDE SEQUENCE</scope>
    <source>
        <strain evidence="3">LFN0074</strain>
    </source>
</reference>
<sequence length="175" mass="18764">MRSCSFFALSLTAFLPLSSGAPSSPATKDVASAFVRDLVEETRNLKDVVKPASCQQKPSRIVDLGYAKYEGYNDAATGLDIWKGIRFAAPPTGALRWQPPQPPASTNETILATEFSETCPQVLLAGTGFPYMPGGDEDCLFLNVWAPEGAKGLPVMVWIHGGGYGFGDGRQDMSE</sequence>
<evidence type="ECO:0000259" key="2">
    <source>
        <dbReference type="Pfam" id="PF00135"/>
    </source>
</evidence>
<dbReference type="SUPFAM" id="SSF53474">
    <property type="entry name" value="alpha/beta-Hydrolases"/>
    <property type="match status" value="1"/>
</dbReference>
<dbReference type="InterPro" id="IPR029058">
    <property type="entry name" value="AB_hydrolase_fold"/>
</dbReference>